<feature type="region of interest" description="Disordered" evidence="1">
    <location>
        <begin position="38"/>
        <end position="67"/>
    </location>
</feature>
<feature type="compositionally biased region" description="Low complexity" evidence="1">
    <location>
        <begin position="57"/>
        <end position="67"/>
    </location>
</feature>
<evidence type="ECO:0000313" key="2">
    <source>
        <dbReference type="EMBL" id="GAI86424.1"/>
    </source>
</evidence>
<name>X1U295_9ZZZZ</name>
<dbReference type="EMBL" id="BARW01006118">
    <property type="protein sequence ID" value="GAI86424.1"/>
    <property type="molecule type" value="Genomic_DNA"/>
</dbReference>
<evidence type="ECO:0000256" key="1">
    <source>
        <dbReference type="SAM" id="MobiDB-lite"/>
    </source>
</evidence>
<gene>
    <name evidence="2" type="ORF">S12H4_12827</name>
</gene>
<reference evidence="2" key="1">
    <citation type="journal article" date="2014" name="Front. Microbiol.">
        <title>High frequency of phylogenetically diverse reductive dehalogenase-homologous genes in deep subseafloor sedimentary metagenomes.</title>
        <authorList>
            <person name="Kawai M."/>
            <person name="Futagami T."/>
            <person name="Toyoda A."/>
            <person name="Takaki Y."/>
            <person name="Nishi S."/>
            <person name="Hori S."/>
            <person name="Arai W."/>
            <person name="Tsubouchi T."/>
            <person name="Morono Y."/>
            <person name="Uchiyama I."/>
            <person name="Ito T."/>
            <person name="Fujiyama A."/>
            <person name="Inagaki F."/>
            <person name="Takami H."/>
        </authorList>
    </citation>
    <scope>NUCLEOTIDE SEQUENCE</scope>
    <source>
        <strain evidence="2">Expedition CK06-06</strain>
    </source>
</reference>
<comment type="caution">
    <text evidence="2">The sequence shown here is derived from an EMBL/GenBank/DDBJ whole genome shotgun (WGS) entry which is preliminary data.</text>
</comment>
<sequence length="67" mass="6634">MSKVVKMVTMALVLTVILTLGVSGAAFADNSDSLGVGPAPNSHDGVADGPGWEEEGITIPNGPNGGI</sequence>
<proteinExistence type="predicted"/>
<dbReference type="AlphaFoldDB" id="X1U295"/>
<accession>X1U295</accession>
<protein>
    <submittedName>
        <fullName evidence="2">Uncharacterized protein</fullName>
    </submittedName>
</protein>
<organism evidence="2">
    <name type="scientific">marine sediment metagenome</name>
    <dbReference type="NCBI Taxonomy" id="412755"/>
    <lineage>
        <taxon>unclassified sequences</taxon>
        <taxon>metagenomes</taxon>
        <taxon>ecological metagenomes</taxon>
    </lineage>
</organism>